<name>A0ABX1PK31_9RHOO</name>
<sequence>MSVFDWLHQGEKQTAGEGSAPGEALRTDVIAALRTVYDPEIPVNIYDLGLIYGLDIDDASGRVDIRMTLTAPGCPVAATFPGTVEEAVKAVEGVREAHVELVWDPPWSRELMSEIALFELGLL</sequence>
<reference evidence="3" key="1">
    <citation type="submission" date="2019-12" db="EMBL/GenBank/DDBJ databases">
        <title>Comparative genomics gives insights into the taxonomy of the Azoarcus-Aromatoleum group and reveals separate origins of nif in the plant-associated Azoarcus and non-plant-associated Aromatoleum sub-groups.</title>
        <authorList>
            <person name="Lafos M."/>
            <person name="Maluk M."/>
            <person name="Batista M."/>
            <person name="Junghare M."/>
            <person name="Carmona M."/>
            <person name="Faoro H."/>
            <person name="Cruz L.M."/>
            <person name="Battistoni F."/>
            <person name="De Souza E."/>
            <person name="Pedrosa F."/>
            <person name="Chen W.-M."/>
            <person name="Poole P.S."/>
            <person name="Dixon R.A."/>
            <person name="James E.K."/>
        </authorList>
    </citation>
    <scope>NUCLEOTIDE SEQUENCE</scope>
    <source>
        <strain evidence="3">LuFRes1</strain>
    </source>
</reference>
<dbReference type="InterPro" id="IPR002744">
    <property type="entry name" value="MIP18-like"/>
</dbReference>
<feature type="region of interest" description="Disordered" evidence="1">
    <location>
        <begin position="1"/>
        <end position="21"/>
    </location>
</feature>
<feature type="domain" description="MIP18 family-like" evidence="2">
    <location>
        <begin position="27"/>
        <end position="99"/>
    </location>
</feature>
<organism evidence="3 4">
    <name type="scientific">Aromatoleum anaerobium</name>
    <dbReference type="NCBI Taxonomy" id="182180"/>
    <lineage>
        <taxon>Bacteria</taxon>
        <taxon>Pseudomonadati</taxon>
        <taxon>Pseudomonadota</taxon>
        <taxon>Betaproteobacteria</taxon>
        <taxon>Rhodocyclales</taxon>
        <taxon>Rhodocyclaceae</taxon>
        <taxon>Aromatoleum</taxon>
    </lineage>
</organism>
<dbReference type="InterPro" id="IPR014291">
    <property type="entry name" value="SUF_FeS_clus_asmbl-assoc"/>
</dbReference>
<gene>
    <name evidence="3" type="ORF">GO606_09035</name>
</gene>
<dbReference type="PANTHER" id="PTHR42831">
    <property type="entry name" value="FE-S PROTEIN MATURATION AUXILIARY FACTOR YITW"/>
    <property type="match status" value="1"/>
</dbReference>
<evidence type="ECO:0000256" key="1">
    <source>
        <dbReference type="SAM" id="MobiDB-lite"/>
    </source>
</evidence>
<dbReference type="NCBIfam" id="TIGR02945">
    <property type="entry name" value="SUF_assoc"/>
    <property type="match status" value="1"/>
</dbReference>
<dbReference type="Proteomes" id="UP000615989">
    <property type="component" value="Unassembled WGS sequence"/>
</dbReference>
<dbReference type="Pfam" id="PF01883">
    <property type="entry name" value="FeS_assembly_P"/>
    <property type="match status" value="1"/>
</dbReference>
<evidence type="ECO:0000259" key="2">
    <source>
        <dbReference type="Pfam" id="PF01883"/>
    </source>
</evidence>
<dbReference type="EMBL" id="WTVG01000020">
    <property type="protein sequence ID" value="NMG24864.1"/>
    <property type="molecule type" value="Genomic_DNA"/>
</dbReference>
<evidence type="ECO:0000313" key="3">
    <source>
        <dbReference type="EMBL" id="NMG24864.1"/>
    </source>
</evidence>
<dbReference type="InterPro" id="IPR052339">
    <property type="entry name" value="Fe-S_Maturation_MIP18"/>
</dbReference>
<comment type="caution">
    <text evidence="3">The sequence shown here is derived from an EMBL/GenBank/DDBJ whole genome shotgun (WGS) entry which is preliminary data.</text>
</comment>
<dbReference type="InterPro" id="IPR034904">
    <property type="entry name" value="FSCA_dom_sf"/>
</dbReference>
<dbReference type="RefSeq" id="WP_169118242.1">
    <property type="nucleotide sequence ID" value="NZ_WTVG02000039.1"/>
</dbReference>
<accession>A0ABX1PK31</accession>
<dbReference type="PANTHER" id="PTHR42831:SF1">
    <property type="entry name" value="FE-S PROTEIN MATURATION AUXILIARY FACTOR YITW"/>
    <property type="match status" value="1"/>
</dbReference>
<dbReference type="Gene3D" id="3.30.300.130">
    <property type="entry name" value="Fe-S cluster assembly (FSCA)"/>
    <property type="match status" value="1"/>
</dbReference>
<keyword evidence="4" id="KW-1185">Reference proteome</keyword>
<protein>
    <submittedName>
        <fullName evidence="3">SUF system Fe-S cluster assembly protein</fullName>
    </submittedName>
</protein>
<evidence type="ECO:0000313" key="4">
    <source>
        <dbReference type="Proteomes" id="UP000615989"/>
    </source>
</evidence>
<dbReference type="SUPFAM" id="SSF117916">
    <property type="entry name" value="Fe-S cluster assembly (FSCA) domain-like"/>
    <property type="match status" value="1"/>
</dbReference>
<proteinExistence type="predicted"/>